<keyword evidence="8" id="KW-1185">Reference proteome</keyword>
<dbReference type="PANTHER" id="PTHR23502">
    <property type="entry name" value="MAJOR FACILITATOR SUPERFAMILY"/>
    <property type="match status" value="1"/>
</dbReference>
<feature type="transmembrane region" description="Helical" evidence="6">
    <location>
        <begin position="158"/>
        <end position="178"/>
    </location>
</feature>
<feature type="transmembrane region" description="Helical" evidence="6">
    <location>
        <begin position="247"/>
        <end position="266"/>
    </location>
</feature>
<keyword evidence="4 6" id="KW-0472">Membrane</keyword>
<evidence type="ECO:0000256" key="1">
    <source>
        <dbReference type="ARBA" id="ARBA00004141"/>
    </source>
</evidence>
<protein>
    <submittedName>
        <fullName evidence="7">Major facilitator superfamily domain general substrate transporter</fullName>
    </submittedName>
</protein>
<dbReference type="GO" id="GO:0005886">
    <property type="term" value="C:plasma membrane"/>
    <property type="evidence" value="ECO:0007669"/>
    <property type="project" value="TreeGrafter"/>
</dbReference>
<feature type="transmembrane region" description="Helical" evidence="6">
    <location>
        <begin position="217"/>
        <end position="235"/>
    </location>
</feature>
<dbReference type="PANTHER" id="PTHR23502:SF30">
    <property type="entry name" value="TRANSPORTER, PUTATIVE (AFU_ORTHOLOGUE AFUA_8G04702)-RELATED"/>
    <property type="match status" value="1"/>
</dbReference>
<feature type="transmembrane region" description="Helical" evidence="6">
    <location>
        <begin position="494"/>
        <end position="513"/>
    </location>
</feature>
<reference evidence="7" key="2">
    <citation type="journal article" date="2023" name="IMA Fungus">
        <title>Comparative genomic study of the Penicillium genus elucidates a diverse pangenome and 15 lateral gene transfer events.</title>
        <authorList>
            <person name="Petersen C."/>
            <person name="Sorensen T."/>
            <person name="Nielsen M.R."/>
            <person name="Sondergaard T.E."/>
            <person name="Sorensen J.L."/>
            <person name="Fitzpatrick D.A."/>
            <person name="Frisvad J.C."/>
            <person name="Nielsen K.L."/>
        </authorList>
    </citation>
    <scope>NUCLEOTIDE SEQUENCE</scope>
    <source>
        <strain evidence="7">IBT 29495</strain>
    </source>
</reference>
<evidence type="ECO:0000256" key="3">
    <source>
        <dbReference type="ARBA" id="ARBA00022989"/>
    </source>
</evidence>
<feature type="transmembrane region" description="Helical" evidence="6">
    <location>
        <begin position="387"/>
        <end position="409"/>
    </location>
</feature>
<proteinExistence type="predicted"/>
<evidence type="ECO:0000256" key="2">
    <source>
        <dbReference type="ARBA" id="ARBA00022692"/>
    </source>
</evidence>
<feature type="region of interest" description="Disordered" evidence="5">
    <location>
        <begin position="285"/>
        <end position="309"/>
    </location>
</feature>
<gene>
    <name evidence="7" type="ORF">N7463_008825</name>
</gene>
<feature type="transmembrane region" description="Helical" evidence="6">
    <location>
        <begin position="430"/>
        <end position="449"/>
    </location>
</feature>
<evidence type="ECO:0000313" key="7">
    <source>
        <dbReference type="EMBL" id="KAJ5496838.1"/>
    </source>
</evidence>
<feature type="transmembrane region" description="Helical" evidence="6">
    <location>
        <begin position="525"/>
        <end position="546"/>
    </location>
</feature>
<evidence type="ECO:0000256" key="5">
    <source>
        <dbReference type="SAM" id="MobiDB-lite"/>
    </source>
</evidence>
<name>A0A9X0C3N2_9EURO</name>
<dbReference type="SUPFAM" id="SSF103473">
    <property type="entry name" value="MFS general substrate transporter"/>
    <property type="match status" value="1"/>
</dbReference>
<dbReference type="OrthoDB" id="5215911at2759"/>
<comment type="subcellular location">
    <subcellularLocation>
        <location evidence="1">Membrane</location>
        <topology evidence="1">Multi-pass membrane protein</topology>
    </subcellularLocation>
</comment>
<feature type="transmembrane region" description="Helical" evidence="6">
    <location>
        <begin position="345"/>
        <end position="367"/>
    </location>
</feature>
<accession>A0A9X0C3N2</accession>
<evidence type="ECO:0000313" key="8">
    <source>
        <dbReference type="Proteomes" id="UP001149954"/>
    </source>
</evidence>
<feature type="transmembrane region" description="Helical" evidence="6">
    <location>
        <begin position="92"/>
        <end position="114"/>
    </location>
</feature>
<dbReference type="Gene3D" id="1.20.1250.20">
    <property type="entry name" value="MFS general substrate transporter like domains"/>
    <property type="match status" value="1"/>
</dbReference>
<sequence>MLSYPFQARFNRILNYPRLILLTPYLTRSVEDPTMDNLPEHYGHDDVPGTILLVDIAHDSNTSGQRKGIVLQPQPSTDPNDPLNRSQRWKNLNIGMVCLYTFAIGICTAAQFSIMTQISESQRVSLADLNLGTGLMQLMQGWANLLWQPIAMTYGRRLVYLVTIVFSIGPVLWVPLAHGASQWYAHRVILGLFCSSVESLPELSVQDLFFAHERGNYMALYTFVLFGSNFIAPFLAGFIADGLSWEWVMYLATIFLGICALILFFFMEDTIYFRKTTESGAQRYEIIPPDDNGEPGSTTAERPEAGPATNLKPRRQRLALITILPGRPNHKQMVLKSWQALKIPFFFPNILWCGLLYGSNLALYSVINATISSILGSSPYNFPPTMVGVAYLSPFVFGGAASVWAGKMSDSLAIKLAKRNGGVREPEHRLWGLLVSAPIAAGGLLMWGVGASQGAHYMVLILGIGITTFGVVCASAISLAYAVDCFKEMAGESFVSINIIRNTIGFSFSYAITPWIEAVGLRNCFISVSLISFFCTYTFLGVIVWGKSWRRTCAERYWEFVATEREMGHA</sequence>
<dbReference type="Pfam" id="PF07690">
    <property type="entry name" value="MFS_1"/>
    <property type="match status" value="1"/>
</dbReference>
<dbReference type="Proteomes" id="UP001149954">
    <property type="component" value="Unassembled WGS sequence"/>
</dbReference>
<dbReference type="InterPro" id="IPR011701">
    <property type="entry name" value="MFS"/>
</dbReference>
<dbReference type="AlphaFoldDB" id="A0A9X0C3N2"/>
<reference evidence="7" key="1">
    <citation type="submission" date="2022-12" db="EMBL/GenBank/DDBJ databases">
        <authorList>
            <person name="Petersen C."/>
        </authorList>
    </citation>
    <scope>NUCLEOTIDE SEQUENCE</scope>
    <source>
        <strain evidence="7">IBT 29495</strain>
    </source>
</reference>
<keyword evidence="2 6" id="KW-0812">Transmembrane</keyword>
<dbReference type="GO" id="GO:0022857">
    <property type="term" value="F:transmembrane transporter activity"/>
    <property type="evidence" value="ECO:0007669"/>
    <property type="project" value="InterPro"/>
</dbReference>
<comment type="caution">
    <text evidence="7">The sequence shown here is derived from an EMBL/GenBank/DDBJ whole genome shotgun (WGS) entry which is preliminary data.</text>
</comment>
<feature type="transmembrane region" description="Helical" evidence="6">
    <location>
        <begin position="455"/>
        <end position="482"/>
    </location>
</feature>
<evidence type="ECO:0000256" key="4">
    <source>
        <dbReference type="ARBA" id="ARBA00023136"/>
    </source>
</evidence>
<organism evidence="7 8">
    <name type="scientific">Penicillium fimorum</name>
    <dbReference type="NCBI Taxonomy" id="1882269"/>
    <lineage>
        <taxon>Eukaryota</taxon>
        <taxon>Fungi</taxon>
        <taxon>Dikarya</taxon>
        <taxon>Ascomycota</taxon>
        <taxon>Pezizomycotina</taxon>
        <taxon>Eurotiomycetes</taxon>
        <taxon>Eurotiomycetidae</taxon>
        <taxon>Eurotiales</taxon>
        <taxon>Aspergillaceae</taxon>
        <taxon>Penicillium</taxon>
    </lineage>
</organism>
<dbReference type="EMBL" id="JAPWDS010000005">
    <property type="protein sequence ID" value="KAJ5496838.1"/>
    <property type="molecule type" value="Genomic_DNA"/>
</dbReference>
<keyword evidence="3 6" id="KW-1133">Transmembrane helix</keyword>
<evidence type="ECO:0000256" key="6">
    <source>
        <dbReference type="SAM" id="Phobius"/>
    </source>
</evidence>
<dbReference type="InterPro" id="IPR036259">
    <property type="entry name" value="MFS_trans_sf"/>
</dbReference>